<dbReference type="AlphaFoldDB" id="A0A447T6W8"/>
<accession>A0A447T6W8</accession>
<name>A0A447T6W8_CHRVL</name>
<keyword evidence="1" id="KW-1133">Transmembrane helix</keyword>
<keyword evidence="2" id="KW-0808">Transferase</keyword>
<gene>
    <name evidence="2" type="primary">arnT_1</name>
    <name evidence="2" type="ORF">NCTC9695_01039</name>
</gene>
<reference evidence="2 3" key="1">
    <citation type="submission" date="2018-12" db="EMBL/GenBank/DDBJ databases">
        <authorList>
            <consortium name="Pathogen Informatics"/>
        </authorList>
    </citation>
    <scope>NUCLEOTIDE SEQUENCE [LARGE SCALE GENOMIC DNA]</scope>
    <source>
        <strain evidence="2 3">NCTC9695</strain>
    </source>
</reference>
<keyword evidence="1" id="KW-0472">Membrane</keyword>
<evidence type="ECO:0000313" key="3">
    <source>
        <dbReference type="Proteomes" id="UP000275777"/>
    </source>
</evidence>
<feature type="transmembrane region" description="Helical" evidence="1">
    <location>
        <begin position="51"/>
        <end position="70"/>
    </location>
</feature>
<protein>
    <submittedName>
        <fullName evidence="2">Undecaprenyl phosphate-alpha-4-amino-4-deoxy-L-arabinose arabinosyl transferase</fullName>
        <ecNumber evidence="2">2.4.2.43</ecNumber>
    </submittedName>
</protein>
<proteinExistence type="predicted"/>
<evidence type="ECO:0000256" key="1">
    <source>
        <dbReference type="SAM" id="Phobius"/>
    </source>
</evidence>
<keyword evidence="1" id="KW-0812">Transmembrane</keyword>
<organism evidence="2 3">
    <name type="scientific">Chromobacterium violaceum</name>
    <dbReference type="NCBI Taxonomy" id="536"/>
    <lineage>
        <taxon>Bacteria</taxon>
        <taxon>Pseudomonadati</taxon>
        <taxon>Pseudomonadota</taxon>
        <taxon>Betaproteobacteria</taxon>
        <taxon>Neisseriales</taxon>
        <taxon>Chromobacteriaceae</taxon>
        <taxon>Chromobacterium</taxon>
    </lineage>
</organism>
<dbReference type="EC" id="2.4.2.43" evidence="2"/>
<dbReference type="EMBL" id="LR134182">
    <property type="protein sequence ID" value="VEB40637.1"/>
    <property type="molecule type" value="Genomic_DNA"/>
</dbReference>
<evidence type="ECO:0000313" key="2">
    <source>
        <dbReference type="EMBL" id="VEB40637.1"/>
    </source>
</evidence>
<keyword evidence="2" id="KW-0328">Glycosyltransferase</keyword>
<dbReference type="Proteomes" id="UP000275777">
    <property type="component" value="Chromosome"/>
</dbReference>
<sequence>MHWISGLALFLALTAPWFVLVSERNPDFARFFFIREHFERFLTTEHKRTGAPWYFVPYLILGLLPWTTLLPRIVRDAWADARPACASAACC</sequence>
<dbReference type="GO" id="GO:0103015">
    <property type="term" value="F:4-amino-4-deoxy-L-arabinose transferase activity"/>
    <property type="evidence" value="ECO:0007669"/>
    <property type="project" value="UniProtKB-EC"/>
</dbReference>